<name>A0A6A8MBE3_9LACO</name>
<protein>
    <submittedName>
        <fullName evidence="2">MoxR family ATPase</fullName>
    </submittedName>
</protein>
<dbReference type="InterPro" id="IPR011704">
    <property type="entry name" value="ATPase_dyneun-rel_AAA"/>
</dbReference>
<dbReference type="Proteomes" id="UP000438120">
    <property type="component" value="Unassembled WGS sequence"/>
</dbReference>
<keyword evidence="3" id="KW-1185">Reference proteome</keyword>
<comment type="caution">
    <text evidence="2">The sequence shown here is derived from an EMBL/GenBank/DDBJ whole genome shotgun (WGS) entry which is preliminary data.</text>
</comment>
<dbReference type="InterPro" id="IPR027417">
    <property type="entry name" value="P-loop_NTPase"/>
</dbReference>
<evidence type="ECO:0000313" key="2">
    <source>
        <dbReference type="EMBL" id="MST86516.1"/>
    </source>
</evidence>
<dbReference type="InterPro" id="IPR050764">
    <property type="entry name" value="CbbQ/NirQ/NorQ/GpvN"/>
</dbReference>
<dbReference type="PANTHER" id="PTHR42759:SF1">
    <property type="entry name" value="MAGNESIUM-CHELATASE SUBUNIT CHLD"/>
    <property type="match status" value="1"/>
</dbReference>
<evidence type="ECO:0000259" key="1">
    <source>
        <dbReference type="SMART" id="SM00382"/>
    </source>
</evidence>
<gene>
    <name evidence="2" type="ORF">FYJ62_02380</name>
</gene>
<dbReference type="SMART" id="SM00382">
    <property type="entry name" value="AAA"/>
    <property type="match status" value="1"/>
</dbReference>
<dbReference type="PANTHER" id="PTHR42759">
    <property type="entry name" value="MOXR FAMILY PROTEIN"/>
    <property type="match status" value="1"/>
</dbReference>
<dbReference type="Pfam" id="PF07728">
    <property type="entry name" value="AAA_5"/>
    <property type="match status" value="1"/>
</dbReference>
<feature type="domain" description="AAA+ ATPase" evidence="1">
    <location>
        <begin position="33"/>
        <end position="208"/>
    </location>
</feature>
<dbReference type="EMBL" id="VUMX01000004">
    <property type="protein sequence ID" value="MST86516.1"/>
    <property type="molecule type" value="Genomic_DNA"/>
</dbReference>
<dbReference type="Gene3D" id="3.40.50.300">
    <property type="entry name" value="P-loop containing nucleotide triphosphate hydrolases"/>
    <property type="match status" value="1"/>
</dbReference>
<dbReference type="OrthoDB" id="9808317at2"/>
<dbReference type="GO" id="GO:0005524">
    <property type="term" value="F:ATP binding"/>
    <property type="evidence" value="ECO:0007669"/>
    <property type="project" value="InterPro"/>
</dbReference>
<accession>A0A6A8MBE3</accession>
<organism evidence="2 3">
    <name type="scientific">Lactobacillus porci</name>
    <dbReference type="NCBI Taxonomy" id="2012477"/>
    <lineage>
        <taxon>Bacteria</taxon>
        <taxon>Bacillati</taxon>
        <taxon>Bacillota</taxon>
        <taxon>Bacilli</taxon>
        <taxon>Lactobacillales</taxon>
        <taxon>Lactobacillaceae</taxon>
        <taxon>Lactobacillus</taxon>
    </lineage>
</organism>
<dbReference type="GO" id="GO:0016887">
    <property type="term" value="F:ATP hydrolysis activity"/>
    <property type="evidence" value="ECO:0007669"/>
    <property type="project" value="InterPro"/>
</dbReference>
<dbReference type="RefSeq" id="WP_154547353.1">
    <property type="nucleotide sequence ID" value="NZ_VUMX01000004.1"/>
</dbReference>
<proteinExistence type="predicted"/>
<evidence type="ECO:0000313" key="3">
    <source>
        <dbReference type="Proteomes" id="UP000438120"/>
    </source>
</evidence>
<dbReference type="AlphaFoldDB" id="A0A6A8MBE3"/>
<dbReference type="SUPFAM" id="SSF52540">
    <property type="entry name" value="P-loop containing nucleoside triphosphate hydrolases"/>
    <property type="match status" value="1"/>
</dbReference>
<dbReference type="InterPro" id="IPR003593">
    <property type="entry name" value="AAA+_ATPase"/>
</dbReference>
<reference evidence="2 3" key="1">
    <citation type="submission" date="2019-08" db="EMBL/GenBank/DDBJ databases">
        <title>In-depth cultivation of the pig gut microbiome towards novel bacterial diversity and tailored functional studies.</title>
        <authorList>
            <person name="Wylensek D."/>
            <person name="Hitch T.C.A."/>
            <person name="Clavel T."/>
        </authorList>
    </citation>
    <scope>NUCLEOTIDE SEQUENCE [LARGE SCALE GENOMIC DNA]</scope>
    <source>
        <strain evidence="2 3">Bifido-178-WT-2B</strain>
    </source>
</reference>
<dbReference type="CDD" id="cd00009">
    <property type="entry name" value="AAA"/>
    <property type="match status" value="1"/>
</dbReference>
<sequence>MKLNLSQIRDALMSQNYLASSEMLHALWASISQDRPLLLEGEPGVGKTAVARALADGLRLPYCRVQMYDGLTDDKILYDYDYQKQLLMLELLKPNLEQTLAGLSPRQAMQSANLAVDFYGPDFLIKRPILKAISGDGPCVLCIDEIDKAPEEVEYMLYEFLEDYALTIPQLGEIKCPANQKPLVFITSNGYRELSGALRRRCNYLYIERKSKQELTEILMKKAAAEPDLARGIAAALFELGQQAELLHYQPSIAEAIAYAKFLQANEQATKELAMNALSILVKDCRDLEPVSEILQKFGAGIWNGKGEVDDEWSEFLAH</sequence>